<dbReference type="EMBL" id="JAUFQC010000001">
    <property type="protein sequence ID" value="MDN3608838.1"/>
    <property type="molecule type" value="Genomic_DNA"/>
</dbReference>
<dbReference type="EC" id="4.3.1.1" evidence="2 5"/>
<evidence type="ECO:0000313" key="10">
    <source>
        <dbReference type="Proteomes" id="UP001238540"/>
    </source>
</evidence>
<evidence type="ECO:0000256" key="2">
    <source>
        <dbReference type="ARBA" id="ARBA00012992"/>
    </source>
</evidence>
<dbReference type="Proteomes" id="UP001238540">
    <property type="component" value="Unassembled WGS sequence"/>
</dbReference>
<dbReference type="Pfam" id="PF00206">
    <property type="entry name" value="Lyase_1"/>
    <property type="match status" value="1"/>
</dbReference>
<dbReference type="CDD" id="cd01357">
    <property type="entry name" value="Aspartase"/>
    <property type="match status" value="1"/>
</dbReference>
<evidence type="ECO:0000259" key="8">
    <source>
        <dbReference type="Pfam" id="PF10415"/>
    </source>
</evidence>
<dbReference type="PRINTS" id="PR00149">
    <property type="entry name" value="FUMRATELYASE"/>
</dbReference>
<dbReference type="InterPro" id="IPR008948">
    <property type="entry name" value="L-Aspartase-like"/>
</dbReference>
<gene>
    <name evidence="9" type="primary">aspA</name>
    <name evidence="9" type="ORF">QWZ16_03650</name>
</gene>
<dbReference type="Gene3D" id="1.20.200.10">
    <property type="entry name" value="Fumarase/aspartase (Central domain)"/>
    <property type="match status" value="1"/>
</dbReference>
<keyword evidence="10" id="KW-1185">Reference proteome</keyword>
<evidence type="ECO:0000259" key="7">
    <source>
        <dbReference type="Pfam" id="PF00206"/>
    </source>
</evidence>
<dbReference type="RefSeq" id="WP_076589859.1">
    <property type="nucleotide sequence ID" value="NZ_JABEYA020000025.1"/>
</dbReference>
<evidence type="ECO:0000256" key="4">
    <source>
        <dbReference type="ARBA" id="ARBA00023239"/>
    </source>
</evidence>
<dbReference type="Gene3D" id="1.10.40.30">
    <property type="entry name" value="Fumarase/aspartase (C-terminal domain)"/>
    <property type="match status" value="1"/>
</dbReference>
<dbReference type="Gene3D" id="1.10.275.10">
    <property type="entry name" value="Fumarase/aspartase (N-terminal domain)"/>
    <property type="match status" value="1"/>
</dbReference>
<comment type="catalytic activity">
    <reaction evidence="6">
        <text>L-aspartate = fumarate + NH4(+)</text>
        <dbReference type="Rhea" id="RHEA:16601"/>
        <dbReference type="ChEBI" id="CHEBI:28938"/>
        <dbReference type="ChEBI" id="CHEBI:29806"/>
        <dbReference type="ChEBI" id="CHEBI:29991"/>
        <dbReference type="EC" id="4.3.1.1"/>
    </reaction>
</comment>
<dbReference type="NCBIfam" id="NF008909">
    <property type="entry name" value="PRK12273.1"/>
    <property type="match status" value="1"/>
</dbReference>
<evidence type="ECO:0000313" key="9">
    <source>
        <dbReference type="EMBL" id="MDN3608838.1"/>
    </source>
</evidence>
<feature type="domain" description="Fumarate lyase N-terminal" evidence="7">
    <location>
        <begin position="23"/>
        <end position="355"/>
    </location>
</feature>
<dbReference type="InterPro" id="IPR020557">
    <property type="entry name" value="Fumarate_lyase_CS"/>
</dbReference>
<dbReference type="InterPro" id="IPR022761">
    <property type="entry name" value="Fumarate_lyase_N"/>
</dbReference>
<dbReference type="InterPro" id="IPR004708">
    <property type="entry name" value="ApsA"/>
</dbReference>
<dbReference type="GO" id="GO:0008797">
    <property type="term" value="F:aspartate ammonia-lyase activity"/>
    <property type="evidence" value="ECO:0007669"/>
    <property type="project" value="UniProtKB-EC"/>
</dbReference>
<evidence type="ECO:0000256" key="6">
    <source>
        <dbReference type="RuleBase" id="RU362017"/>
    </source>
</evidence>
<dbReference type="InterPro" id="IPR051546">
    <property type="entry name" value="Aspartate_Ammonia-Lyase"/>
</dbReference>
<evidence type="ECO:0000256" key="3">
    <source>
        <dbReference type="ARBA" id="ARBA00016146"/>
    </source>
</evidence>
<sequence>MATLTDTLTTVTSATRIEHDLLGERHVPVDAYYGIHTLRAVENFNISNVTISDVPEFVRGMVMTKKAATLANKELGVVPKDVANYIVQACDLILETGKCMDQFPSDVFQGGAGTSVNMNTNEVIANVALELMGKEKGQYEFINPNDHVNKSQSTNCAYPTGFRIAVYNSIHTLIESIEYLKGAFKLKSQEFKDILKMGRTQLQDAVPMTVGQEFHAWSVTLNEEIRALEYTSKLLLEINLGATAIGTGLNAAQGYQQLAVKHLAEVTGLDVVAAEDLIEATSDCGAYVMAHGALKRLAVKLSKICNDLRLLSSGPRSGLNELNLPELQAGSSIMPAKVNPVIPEVVNQVCFKVLGNDNTISFAAEGGQLQLNVMEPVIAQSMFESISLLSNACINLRDKCIDGITVNKETCENYVYNSIGIVTYLNPYIGHHEGDIVGKICAETGKSVREVVLERGLLTEAQLDDILNADNFMHPQYKAKRYQ</sequence>
<dbReference type="InterPro" id="IPR024083">
    <property type="entry name" value="Fumarase/histidase_N"/>
</dbReference>
<proteinExistence type="inferred from homology"/>
<dbReference type="InterPro" id="IPR000362">
    <property type="entry name" value="Fumarate_lyase_fam"/>
</dbReference>
<dbReference type="PANTHER" id="PTHR42696">
    <property type="entry name" value="ASPARTATE AMMONIA-LYASE"/>
    <property type="match status" value="1"/>
</dbReference>
<keyword evidence="4 6" id="KW-0456">Lyase</keyword>
<feature type="domain" description="Fumarase C C-terminal" evidence="8">
    <location>
        <begin position="421"/>
        <end position="473"/>
    </location>
</feature>
<evidence type="ECO:0000256" key="5">
    <source>
        <dbReference type="NCBIfam" id="TIGR00839"/>
    </source>
</evidence>
<dbReference type="NCBIfam" id="TIGR00839">
    <property type="entry name" value="aspA"/>
    <property type="match status" value="1"/>
</dbReference>
<dbReference type="Pfam" id="PF10415">
    <property type="entry name" value="FumaraseC_C"/>
    <property type="match status" value="1"/>
</dbReference>
<dbReference type="InterPro" id="IPR018951">
    <property type="entry name" value="Fumarase_C_C"/>
</dbReference>
<protein>
    <recommendedName>
        <fullName evidence="3 5">Aspartate ammonia-lyase</fullName>
        <shortName evidence="6">Aspartase</shortName>
        <ecNumber evidence="2 5">4.3.1.1</ecNumber>
    </recommendedName>
</protein>
<reference evidence="10" key="1">
    <citation type="journal article" date="2019" name="Int. J. Syst. Evol. Microbiol.">
        <title>The Global Catalogue of Microorganisms (GCM) 10K type strain sequencing project: providing services to taxonomists for standard genome sequencing and annotation.</title>
        <authorList>
            <consortium name="The Broad Institute Genomics Platform"/>
            <consortium name="The Broad Institute Genome Sequencing Center for Infectious Disease"/>
            <person name="Wu L."/>
            <person name="Ma J."/>
        </authorList>
    </citation>
    <scope>NUCLEOTIDE SEQUENCE [LARGE SCALE GENOMIC DNA]</scope>
    <source>
        <strain evidence="10">CECT 7398</strain>
    </source>
</reference>
<name>A0ABT8BPH8_9VIBR</name>
<comment type="similarity">
    <text evidence="1 6">Belongs to the class-II fumarase/aspartase family. Aspartase subfamily.</text>
</comment>
<dbReference type="PROSITE" id="PS00163">
    <property type="entry name" value="FUMARATE_LYASES"/>
    <property type="match status" value="1"/>
</dbReference>
<organism evidence="9 10">
    <name type="scientific">Vibrio ostreicida</name>
    <dbReference type="NCBI Taxonomy" id="526588"/>
    <lineage>
        <taxon>Bacteria</taxon>
        <taxon>Pseudomonadati</taxon>
        <taxon>Pseudomonadota</taxon>
        <taxon>Gammaproteobacteria</taxon>
        <taxon>Vibrionales</taxon>
        <taxon>Vibrionaceae</taxon>
        <taxon>Vibrio</taxon>
    </lineage>
</organism>
<accession>A0ABT8BPH8</accession>
<dbReference type="PANTHER" id="PTHR42696:SF2">
    <property type="entry name" value="ASPARTATE AMMONIA-LYASE"/>
    <property type="match status" value="1"/>
</dbReference>
<evidence type="ECO:0000256" key="1">
    <source>
        <dbReference type="ARBA" id="ARBA00005596"/>
    </source>
</evidence>
<dbReference type="SUPFAM" id="SSF48557">
    <property type="entry name" value="L-aspartase-like"/>
    <property type="match status" value="1"/>
</dbReference>
<comment type="caution">
    <text evidence="9">The sequence shown here is derived from an EMBL/GenBank/DDBJ whole genome shotgun (WGS) entry which is preliminary data.</text>
</comment>